<gene>
    <name evidence="6" type="ORF">JOF43_003103</name>
</gene>
<sequence length="318" mass="33651">MTYRRLTLPRSSVSRRAAMLGGGAGLMGLGLAACGGSGDGGSGGGSGSDSGGGAGDTIKLGYISSWSDGLSMAYLLENRLTAMGFKIEHTEISDAGLLYAGLSEGDVDINPSGWPEVTHKAYMDEYGDKIEDLDAWYEGAKLNLSVPGYVDISSIEELVGQGDRFGGRIVGIESGAGLTSATQDSVMPEYGLDEDFELVTSSTPAMLTELGSAIDAEEDIVVTLWTPFWANSTYDVTALEDPKGAFGEAEALHILGRSGFQEDFPEVADYLSQIKISDEQYNALEDKVVNEFGEGKEAEAVEAWLEENPDVIPEPPEA</sequence>
<reference evidence="6 7" key="1">
    <citation type="submission" date="2021-03" db="EMBL/GenBank/DDBJ databases">
        <title>Sequencing the genomes of 1000 actinobacteria strains.</title>
        <authorList>
            <person name="Klenk H.-P."/>
        </authorList>
    </citation>
    <scope>NUCLEOTIDE SEQUENCE [LARGE SCALE GENOMIC DNA]</scope>
    <source>
        <strain evidence="6 7">DSM 14566</strain>
    </source>
</reference>
<name>A0ABS4X3R8_9MICO</name>
<protein>
    <submittedName>
        <fullName evidence="6">Glycine betaine/proline transport system substrate-binding protein</fullName>
    </submittedName>
</protein>
<dbReference type="PANTHER" id="PTHR47737:SF1">
    <property type="entry name" value="GLYCINE BETAINE_PROLINE BETAINE TRANSPORT SYSTEM PERMEASE PROTEIN PROW"/>
    <property type="match status" value="1"/>
</dbReference>
<keyword evidence="7" id="KW-1185">Reference proteome</keyword>
<dbReference type="Proteomes" id="UP001519290">
    <property type="component" value="Unassembled WGS sequence"/>
</dbReference>
<accession>A0ABS4X3R8</accession>
<evidence type="ECO:0000256" key="4">
    <source>
        <dbReference type="ARBA" id="ARBA00023136"/>
    </source>
</evidence>
<keyword evidence="4" id="KW-0472">Membrane</keyword>
<evidence type="ECO:0000259" key="5">
    <source>
        <dbReference type="Pfam" id="PF04069"/>
    </source>
</evidence>
<dbReference type="PROSITE" id="PS51257">
    <property type="entry name" value="PROKAR_LIPOPROTEIN"/>
    <property type="match status" value="1"/>
</dbReference>
<dbReference type="CDD" id="cd13639">
    <property type="entry name" value="PBP2_OpuAC_like"/>
    <property type="match status" value="1"/>
</dbReference>
<dbReference type="EMBL" id="JAGIOD010000002">
    <property type="protein sequence ID" value="MBP2383114.1"/>
    <property type="molecule type" value="Genomic_DNA"/>
</dbReference>
<keyword evidence="3" id="KW-1003">Cell membrane</keyword>
<dbReference type="Gene3D" id="3.10.105.10">
    <property type="entry name" value="Dipeptide-binding Protein, Domain 3"/>
    <property type="match status" value="2"/>
</dbReference>
<feature type="domain" description="ABC-type glycine betaine transport system substrate-binding" evidence="5">
    <location>
        <begin position="56"/>
        <end position="307"/>
    </location>
</feature>
<dbReference type="SUPFAM" id="SSF53850">
    <property type="entry name" value="Periplasmic binding protein-like II"/>
    <property type="match status" value="1"/>
</dbReference>
<comment type="subcellular location">
    <subcellularLocation>
        <location evidence="1">Cell membrane</location>
    </subcellularLocation>
</comment>
<organism evidence="6 7">
    <name type="scientific">Brachybacterium sacelli</name>
    <dbReference type="NCBI Taxonomy" id="173364"/>
    <lineage>
        <taxon>Bacteria</taxon>
        <taxon>Bacillati</taxon>
        <taxon>Actinomycetota</taxon>
        <taxon>Actinomycetes</taxon>
        <taxon>Micrococcales</taxon>
        <taxon>Dermabacteraceae</taxon>
        <taxon>Brachybacterium</taxon>
    </lineage>
</organism>
<dbReference type="PANTHER" id="PTHR47737">
    <property type="entry name" value="GLYCINE BETAINE/PROLINE BETAINE TRANSPORT SYSTEM PERMEASE PROTEIN PROW"/>
    <property type="match status" value="1"/>
</dbReference>
<dbReference type="Gene3D" id="3.40.190.100">
    <property type="entry name" value="Glycine betaine-binding periplasmic protein, domain 2"/>
    <property type="match status" value="1"/>
</dbReference>
<dbReference type="InterPro" id="IPR007210">
    <property type="entry name" value="ABC_Gly_betaine_transp_sub-bd"/>
</dbReference>
<dbReference type="Pfam" id="PF04069">
    <property type="entry name" value="OpuAC"/>
    <property type="match status" value="1"/>
</dbReference>
<comment type="caution">
    <text evidence="6">The sequence shown here is derived from an EMBL/GenBank/DDBJ whole genome shotgun (WGS) entry which is preliminary data.</text>
</comment>
<evidence type="ECO:0000313" key="6">
    <source>
        <dbReference type="EMBL" id="MBP2383114.1"/>
    </source>
</evidence>
<evidence type="ECO:0000313" key="7">
    <source>
        <dbReference type="Proteomes" id="UP001519290"/>
    </source>
</evidence>
<evidence type="ECO:0000256" key="1">
    <source>
        <dbReference type="ARBA" id="ARBA00004236"/>
    </source>
</evidence>
<evidence type="ECO:0000256" key="3">
    <source>
        <dbReference type="ARBA" id="ARBA00022475"/>
    </source>
</evidence>
<dbReference type="RefSeq" id="WP_209903708.1">
    <property type="nucleotide sequence ID" value="NZ_BAAAJW010000005.1"/>
</dbReference>
<keyword evidence="2" id="KW-0813">Transport</keyword>
<evidence type="ECO:0000256" key="2">
    <source>
        <dbReference type="ARBA" id="ARBA00022448"/>
    </source>
</evidence>
<proteinExistence type="predicted"/>